<dbReference type="Proteomes" id="UP000239002">
    <property type="component" value="Unassembled WGS sequence"/>
</dbReference>
<comment type="caution">
    <text evidence="1">The sequence shown here is derived from an EMBL/GenBank/DDBJ whole genome shotgun (WGS) entry which is preliminary data.</text>
</comment>
<keyword evidence="2" id="KW-1185">Reference proteome</keyword>
<sequence>MKIETEIELEQWMKSNCYTFNSYSINGSFIHNGFGLDNNGGLYSWYYTERGERRTLKYFKTEEEAVNYAFDQIKSDQYANRNYIGMIKEKHRLNEIISELKKRNIEYWTDEIPYGGFEDMRTRIFVIGCDIKKVADISLPK</sequence>
<evidence type="ECO:0000313" key="1">
    <source>
        <dbReference type="EMBL" id="PPK93930.1"/>
    </source>
</evidence>
<dbReference type="RefSeq" id="WP_104515833.1">
    <property type="nucleotide sequence ID" value="NZ_MQVW01000002.1"/>
</dbReference>
<accession>A0A2S6IIC8</accession>
<reference evidence="1 2" key="1">
    <citation type="submission" date="2018-02" db="EMBL/GenBank/DDBJ databases">
        <title>Genomic Encyclopedia of Archaeal and Bacterial Type Strains, Phase II (KMG-II): from individual species to whole genera.</title>
        <authorList>
            <person name="Goeker M."/>
        </authorList>
    </citation>
    <scope>NUCLEOTIDE SEQUENCE [LARGE SCALE GENOMIC DNA]</scope>
    <source>
        <strain evidence="1 2">DSM 16809</strain>
    </source>
</reference>
<dbReference type="EMBL" id="PTJE01000005">
    <property type="protein sequence ID" value="PPK93930.1"/>
    <property type="molecule type" value="Genomic_DNA"/>
</dbReference>
<proteinExistence type="predicted"/>
<name>A0A2S6IIC8_9FLAO</name>
<protein>
    <submittedName>
        <fullName evidence="1">Uncharacterized protein</fullName>
    </submittedName>
</protein>
<dbReference type="OrthoDB" id="1144350at2"/>
<evidence type="ECO:0000313" key="2">
    <source>
        <dbReference type="Proteomes" id="UP000239002"/>
    </source>
</evidence>
<dbReference type="AlphaFoldDB" id="A0A2S6IIC8"/>
<organism evidence="1 2">
    <name type="scientific">Nonlabens xylanidelens</name>
    <dbReference type="NCBI Taxonomy" id="191564"/>
    <lineage>
        <taxon>Bacteria</taxon>
        <taxon>Pseudomonadati</taxon>
        <taxon>Bacteroidota</taxon>
        <taxon>Flavobacteriia</taxon>
        <taxon>Flavobacteriales</taxon>
        <taxon>Flavobacteriaceae</taxon>
        <taxon>Nonlabens</taxon>
    </lineage>
</organism>
<gene>
    <name evidence="1" type="ORF">LY01_02152</name>
</gene>